<reference evidence="1 2" key="1">
    <citation type="submission" date="2024-05" db="EMBL/GenBank/DDBJ databases">
        <title>A draft genome resource for the thread blight pathogen Marasmius tenuissimus strain MS-2.</title>
        <authorList>
            <person name="Yulfo-Soto G.E."/>
            <person name="Baruah I.K."/>
            <person name="Amoako-Attah I."/>
            <person name="Bukari Y."/>
            <person name="Meinhardt L.W."/>
            <person name="Bailey B.A."/>
            <person name="Cohen S.P."/>
        </authorList>
    </citation>
    <scope>NUCLEOTIDE SEQUENCE [LARGE SCALE GENOMIC DNA]</scope>
    <source>
        <strain evidence="1 2">MS-2</strain>
    </source>
</reference>
<proteinExistence type="predicted"/>
<name>A0ABR2Z6K9_9AGAR</name>
<evidence type="ECO:0000313" key="2">
    <source>
        <dbReference type="Proteomes" id="UP001437256"/>
    </source>
</evidence>
<gene>
    <name evidence="1" type="ORF">AAF712_016501</name>
</gene>
<sequence length="186" mass="21247">MELTKLNMSGVGYKQQMKISQAFAACTEAIKKEIAEYNHATDLITPPHDHVTWAQIVQMVLLADFDLLKETEFDLTQLTWAKEEYKEVMHKYFQILHAQEEVKQLNIEIKRNITSMLDNNTDYFHAEWQAFVAGDTALATELAQHCKIQSRFNAHIAECLVETSKLKGFTGTAISLQGNRLAKTQI</sequence>
<dbReference type="Proteomes" id="UP001437256">
    <property type="component" value="Unassembled WGS sequence"/>
</dbReference>
<accession>A0ABR2Z6K9</accession>
<protein>
    <submittedName>
        <fullName evidence="1">Uncharacterized protein</fullName>
    </submittedName>
</protein>
<evidence type="ECO:0000313" key="1">
    <source>
        <dbReference type="EMBL" id="KAL0056884.1"/>
    </source>
</evidence>
<organism evidence="1 2">
    <name type="scientific">Marasmius tenuissimus</name>
    <dbReference type="NCBI Taxonomy" id="585030"/>
    <lineage>
        <taxon>Eukaryota</taxon>
        <taxon>Fungi</taxon>
        <taxon>Dikarya</taxon>
        <taxon>Basidiomycota</taxon>
        <taxon>Agaricomycotina</taxon>
        <taxon>Agaricomycetes</taxon>
        <taxon>Agaricomycetidae</taxon>
        <taxon>Agaricales</taxon>
        <taxon>Marasmiineae</taxon>
        <taxon>Marasmiaceae</taxon>
        <taxon>Marasmius</taxon>
    </lineage>
</organism>
<keyword evidence="2" id="KW-1185">Reference proteome</keyword>
<dbReference type="EMBL" id="JBBXMP010000845">
    <property type="protein sequence ID" value="KAL0056884.1"/>
    <property type="molecule type" value="Genomic_DNA"/>
</dbReference>
<comment type="caution">
    <text evidence="1">The sequence shown here is derived from an EMBL/GenBank/DDBJ whole genome shotgun (WGS) entry which is preliminary data.</text>
</comment>